<evidence type="ECO:0000313" key="4">
    <source>
        <dbReference type="Proteomes" id="UP000000466"/>
    </source>
</evidence>
<dbReference type="HOGENOM" id="CLU_009942_1_0_6"/>
<dbReference type="AlphaFoldDB" id="K4KHH6"/>
<gene>
    <name evidence="3" type="ordered locus">M5M_06355</name>
</gene>
<dbReference type="Gene3D" id="3.20.20.140">
    <property type="entry name" value="Metal-dependent hydrolases"/>
    <property type="match status" value="1"/>
</dbReference>
<dbReference type="OrthoDB" id="5734927at2"/>
<dbReference type="RefSeq" id="WP_016389266.1">
    <property type="nucleotide sequence ID" value="NC_018868.3"/>
</dbReference>
<keyword evidence="4" id="KW-1185">Reference proteome</keyword>
<evidence type="ECO:0000259" key="2">
    <source>
        <dbReference type="Pfam" id="PF07969"/>
    </source>
</evidence>
<dbReference type="SUPFAM" id="SSF51338">
    <property type="entry name" value="Composite domain of metallo-dependent hydrolases"/>
    <property type="match status" value="1"/>
</dbReference>
<dbReference type="STRING" id="1117647.M5M_06355"/>
<feature type="chain" id="PRO_5003880633" evidence="1">
    <location>
        <begin position="25"/>
        <end position="554"/>
    </location>
</feature>
<dbReference type="SUPFAM" id="SSF51556">
    <property type="entry name" value="Metallo-dependent hydrolases"/>
    <property type="match status" value="1"/>
</dbReference>
<protein>
    <submittedName>
        <fullName evidence="3">Amidohydrolase</fullName>
    </submittedName>
</protein>
<dbReference type="InterPro" id="IPR013108">
    <property type="entry name" value="Amidohydro_3"/>
</dbReference>
<reference evidence="3 4" key="1">
    <citation type="journal article" date="2013" name="Genome Announc.">
        <title>Complete genome sequence of Simiduia agarivorans SA1(T), a marine bacterium able to degrade a variety of polysaccharides.</title>
        <authorList>
            <person name="Lin S.Y."/>
            <person name="Shieh W.Y."/>
            <person name="Chen J.S."/>
            <person name="Tang S.L."/>
        </authorList>
    </citation>
    <scope>NUCLEOTIDE SEQUENCE [LARGE SCALE GENOMIC DNA]</scope>
    <source>
        <strain evidence="4">DSM 21679 / JCM 13881 / BCRC 17597 / SA1</strain>
    </source>
</reference>
<dbReference type="InterPro" id="IPR011059">
    <property type="entry name" value="Metal-dep_hydrolase_composite"/>
</dbReference>
<evidence type="ECO:0000313" key="3">
    <source>
        <dbReference type="EMBL" id="AFU98466.2"/>
    </source>
</evidence>
<dbReference type="GO" id="GO:0016810">
    <property type="term" value="F:hydrolase activity, acting on carbon-nitrogen (but not peptide) bonds"/>
    <property type="evidence" value="ECO:0007669"/>
    <property type="project" value="InterPro"/>
</dbReference>
<keyword evidence="1" id="KW-0732">Signal</keyword>
<dbReference type="Pfam" id="PF07969">
    <property type="entry name" value="Amidohydro_3"/>
    <property type="match status" value="1"/>
</dbReference>
<dbReference type="InterPro" id="IPR033932">
    <property type="entry name" value="YtcJ-like"/>
</dbReference>
<dbReference type="InterPro" id="IPR032466">
    <property type="entry name" value="Metal_Hydrolase"/>
</dbReference>
<sequence length="554" mass="60196">MPRRIAIVHFALCLLFSAPLFSHASDLLIHNVNGYTFTQGSDAIARFDQLLIRNGKVVSTDPAVINAQVNDQTPRLNGRGKTLLPGLIDAHGHLEALGSLIETVDLRASQSAQAAASAVAAFSDKNPDAQVILGRGWNQENWPDQRFPEASVLDGLNLDKPIVLLRVDGHALWVNSVALTLAGITAKTPDPNGGQIVRDPSGKATGILVDTAMELVKEKLPGADNQVLDRQLSLAYQHLLSLGVTGVHDAGVEPQTERMLRQHAKAGTLPIRVYAMLKGSDPGLAARLKKGKVRGDFLRVQSVKIYADGALGSRGATLINDYADETGNKGLAITGPKALKRQFQMVQKHGFQIAVHAIGDQANRDVLDTFATLASPRALAKHRHRVEHAQVIAPEDLSRFASLNIIASMQPTHATSDRVMAIKRLGDNRLDGAYAWSSLLASGARMAFGSDFPVEPANPFYGIHAAATRQDRDNQPVDGWRMQDAVDVATALRLFTRDAAYAAHWEKDTGTLEPGKWADFIVIDTNPFTTLPDYLWQIEVEQTWVAGKPVWQQP</sequence>
<proteinExistence type="predicted"/>
<organism evidence="3 4">
    <name type="scientific">Simiduia agarivorans (strain DSM 21679 / JCM 13881 / BCRC 17597 / SA1)</name>
    <dbReference type="NCBI Taxonomy" id="1117647"/>
    <lineage>
        <taxon>Bacteria</taxon>
        <taxon>Pseudomonadati</taxon>
        <taxon>Pseudomonadota</taxon>
        <taxon>Gammaproteobacteria</taxon>
        <taxon>Cellvibrionales</taxon>
        <taxon>Cellvibrionaceae</taxon>
        <taxon>Simiduia</taxon>
    </lineage>
</organism>
<dbReference type="Gene3D" id="3.10.310.70">
    <property type="match status" value="1"/>
</dbReference>
<dbReference type="PANTHER" id="PTHR22642">
    <property type="entry name" value="IMIDAZOLONEPROPIONASE"/>
    <property type="match status" value="1"/>
</dbReference>
<dbReference type="Gene3D" id="2.30.40.10">
    <property type="entry name" value="Urease, subunit C, domain 1"/>
    <property type="match status" value="1"/>
</dbReference>
<dbReference type="Proteomes" id="UP000000466">
    <property type="component" value="Chromosome"/>
</dbReference>
<evidence type="ECO:0000256" key="1">
    <source>
        <dbReference type="SAM" id="SignalP"/>
    </source>
</evidence>
<dbReference type="EMBL" id="CP003746">
    <property type="protein sequence ID" value="AFU98466.2"/>
    <property type="molecule type" value="Genomic_DNA"/>
</dbReference>
<dbReference type="KEGG" id="saga:M5M_06355"/>
<feature type="domain" description="Amidohydrolase 3" evidence="2">
    <location>
        <begin position="79"/>
        <end position="550"/>
    </location>
</feature>
<dbReference type="PANTHER" id="PTHR22642:SF2">
    <property type="entry name" value="PROTEIN LONG AFTER FAR-RED 3"/>
    <property type="match status" value="1"/>
</dbReference>
<dbReference type="CDD" id="cd01300">
    <property type="entry name" value="YtcJ_like"/>
    <property type="match status" value="1"/>
</dbReference>
<accession>K4KHH6</accession>
<name>K4KHH6_SIMAS</name>
<dbReference type="eggNOG" id="COG1574">
    <property type="taxonomic scope" value="Bacteria"/>
</dbReference>
<feature type="signal peptide" evidence="1">
    <location>
        <begin position="1"/>
        <end position="24"/>
    </location>
</feature>